<evidence type="ECO:0000313" key="2">
    <source>
        <dbReference type="Proteomes" id="UP000780721"/>
    </source>
</evidence>
<evidence type="ECO:0000313" key="1">
    <source>
        <dbReference type="EMBL" id="MBF1306098.1"/>
    </source>
</evidence>
<organism evidence="1 2">
    <name type="scientific">Oribacterium sinus</name>
    <dbReference type="NCBI Taxonomy" id="237576"/>
    <lineage>
        <taxon>Bacteria</taxon>
        <taxon>Bacillati</taxon>
        <taxon>Bacillota</taxon>
        <taxon>Clostridia</taxon>
        <taxon>Lachnospirales</taxon>
        <taxon>Lachnospiraceae</taxon>
        <taxon>Oribacterium</taxon>
    </lineage>
</organism>
<sequence>GQVVPTCLWEFLSRHTNIDAVKKRQQKGFLFTIGDMAEIRSDSVGATISRVIGDDIGTSVTKEDLLNEVKQSFHVFHIMIGGDSQENEQLLPGHCIVLARQDISCLPEIIISAIQLQKGAALEEVLGRWDEINRPVISAALAQLSLQRDEDIFL</sequence>
<dbReference type="AlphaFoldDB" id="A0A930H5A1"/>
<dbReference type="EMBL" id="JABZRB010000394">
    <property type="protein sequence ID" value="MBF1306098.1"/>
    <property type="molecule type" value="Genomic_DNA"/>
</dbReference>
<reference evidence="1" key="1">
    <citation type="submission" date="2020-04" db="EMBL/GenBank/DDBJ databases">
        <title>Deep metagenomics examines the oral microbiome during advanced dental caries in children, revealing novel taxa and co-occurrences with host molecules.</title>
        <authorList>
            <person name="Baker J.L."/>
            <person name="Morton J.T."/>
            <person name="Dinis M."/>
            <person name="Alvarez R."/>
            <person name="Tran N.C."/>
            <person name="Knight R."/>
            <person name="Edlund A."/>
        </authorList>
    </citation>
    <scope>NUCLEOTIDE SEQUENCE</scope>
    <source>
        <strain evidence="1">JCVI_48_bin.5</strain>
    </source>
</reference>
<dbReference type="Proteomes" id="UP000780721">
    <property type="component" value="Unassembled WGS sequence"/>
</dbReference>
<gene>
    <name evidence="1" type="ORF">HXM91_09715</name>
</gene>
<protein>
    <submittedName>
        <fullName evidence="1">Uncharacterized protein</fullName>
    </submittedName>
</protein>
<feature type="non-terminal residue" evidence="1">
    <location>
        <position position="1"/>
    </location>
</feature>
<name>A0A930H5A1_9FIRM</name>
<accession>A0A930H5A1</accession>
<proteinExistence type="predicted"/>
<comment type="caution">
    <text evidence="1">The sequence shown here is derived from an EMBL/GenBank/DDBJ whole genome shotgun (WGS) entry which is preliminary data.</text>
</comment>